<evidence type="ECO:0000259" key="1">
    <source>
        <dbReference type="Pfam" id="PF01610"/>
    </source>
</evidence>
<dbReference type="RefSeq" id="WP_176008515.1">
    <property type="nucleotide sequence ID" value="NZ_CP041372.2"/>
</dbReference>
<reference evidence="4" key="1">
    <citation type="submission" date="2019-07" db="EMBL/GenBank/DDBJ databases">
        <title>Bacillus alkalisoli sp. nov. isolated from saline soil.</title>
        <authorList>
            <person name="Sun J.-Q."/>
            <person name="Xu L."/>
        </authorList>
    </citation>
    <scope>NUCLEOTIDE SEQUENCE [LARGE SCALE GENOMIC DNA]</scope>
    <source>
        <strain evidence="4">M4U3P1</strain>
    </source>
</reference>
<name>A0A859FCC1_9BACI</name>
<dbReference type="PANTHER" id="PTHR33498:SF1">
    <property type="entry name" value="TRANSPOSASE FOR INSERTION SEQUENCE ELEMENT IS1557"/>
    <property type="match status" value="1"/>
</dbReference>
<feature type="domain" description="Transposase IS204/IS1001/IS1096/IS1165 helix-turn-helix" evidence="2">
    <location>
        <begin position="89"/>
        <end position="135"/>
    </location>
</feature>
<feature type="domain" description="Transposase IS204/IS1001/IS1096/IS1165 DDE" evidence="1">
    <location>
        <begin position="154"/>
        <end position="343"/>
    </location>
</feature>
<protein>
    <submittedName>
        <fullName evidence="3">ISL3 family transposase</fullName>
    </submittedName>
</protein>
<dbReference type="EMBL" id="CP041372">
    <property type="protein sequence ID" value="QKS70478.1"/>
    <property type="molecule type" value="Genomic_DNA"/>
</dbReference>
<gene>
    <name evidence="3" type="ORF">FLK61_27375</name>
</gene>
<dbReference type="PANTHER" id="PTHR33498">
    <property type="entry name" value="TRANSPOSASE FOR INSERTION SEQUENCE ELEMENT IS1557"/>
    <property type="match status" value="1"/>
</dbReference>
<proteinExistence type="predicted"/>
<dbReference type="InterPro" id="IPR002560">
    <property type="entry name" value="Transposase_DDE"/>
</dbReference>
<keyword evidence="4" id="KW-1185">Reference proteome</keyword>
<dbReference type="Proteomes" id="UP000318138">
    <property type="component" value="Chromosome"/>
</dbReference>
<dbReference type="InterPro" id="IPR032877">
    <property type="entry name" value="Transposase_HTH"/>
</dbReference>
<dbReference type="KEGG" id="psua:FLK61_27375"/>
<dbReference type="InterPro" id="IPR047951">
    <property type="entry name" value="Transpos_ISL3"/>
</dbReference>
<dbReference type="Pfam" id="PF01610">
    <property type="entry name" value="DDE_Tnp_ISL3"/>
    <property type="match status" value="1"/>
</dbReference>
<evidence type="ECO:0000259" key="2">
    <source>
        <dbReference type="Pfam" id="PF13542"/>
    </source>
</evidence>
<evidence type="ECO:0000313" key="3">
    <source>
        <dbReference type="EMBL" id="QKS70478.1"/>
    </source>
</evidence>
<accession>A0A859FCC1</accession>
<dbReference type="Pfam" id="PF13542">
    <property type="entry name" value="HTH_Tnp_ISL3"/>
    <property type="match status" value="1"/>
</dbReference>
<organism evidence="3 4">
    <name type="scientific">Paenalkalicoccus suaedae</name>
    <dbReference type="NCBI Taxonomy" id="2592382"/>
    <lineage>
        <taxon>Bacteria</taxon>
        <taxon>Bacillati</taxon>
        <taxon>Bacillota</taxon>
        <taxon>Bacilli</taxon>
        <taxon>Bacillales</taxon>
        <taxon>Bacillaceae</taxon>
        <taxon>Paenalkalicoccus</taxon>
    </lineage>
</organism>
<evidence type="ECO:0000313" key="4">
    <source>
        <dbReference type="Proteomes" id="UP000318138"/>
    </source>
</evidence>
<dbReference type="AlphaFoldDB" id="A0A859FCC1"/>
<sequence length="347" mass="39622">MLHQFIKEFIDLPHYELVDANKEDGSWVLSLSDVPVCHLCPICFGKTNRMTTKTRTLMHSFTPQTGIIWVRVPSERRYCRPCGATYTVCLPGIPERGRATDSFRTFLFEECRGRAIADISRHFDIPYSTLERWFYEEAPKHAQHKQATHVSVYDFAMRKGHTYGVAIADLETGQVLDIAEGRSTESVKRVLTSSAPYAEVVVSDAASAMAKAIEEVCTSAVHVLDRFHIFQFFTDALNRRRKTLVSADKKHGDVRKAIRLLYQDPNELKDEEKHEVEKRLKQDEPLRALYQALQDIRAVFQSTTKKEANQQVDAWFKRWSFHSVSSVQSIAKTLSKRKASLVAAAIL</sequence>